<dbReference type="PROSITE" id="PS00092">
    <property type="entry name" value="N6_MTASE"/>
    <property type="match status" value="1"/>
</dbReference>
<dbReference type="RefSeq" id="WP_104434203.1">
    <property type="nucleotide sequence ID" value="NZ_PTJA01000001.1"/>
</dbReference>
<gene>
    <name evidence="6" type="ORF">BXY41_101492</name>
</gene>
<dbReference type="AlphaFoldDB" id="A0A2S6HZD7"/>
<dbReference type="InterPro" id="IPR012327">
    <property type="entry name" value="MeTrfase_D12"/>
</dbReference>
<evidence type="ECO:0000313" key="6">
    <source>
        <dbReference type="EMBL" id="PPK83428.1"/>
    </source>
</evidence>
<evidence type="ECO:0000256" key="1">
    <source>
        <dbReference type="ARBA" id="ARBA00011900"/>
    </source>
</evidence>
<dbReference type="GO" id="GO:0009307">
    <property type="term" value="P:DNA restriction-modification system"/>
    <property type="evidence" value="ECO:0007669"/>
    <property type="project" value="InterPro"/>
</dbReference>
<organism evidence="6 7">
    <name type="scientific">Lacrimispora xylanisolvens</name>
    <dbReference type="NCBI Taxonomy" id="384636"/>
    <lineage>
        <taxon>Bacteria</taxon>
        <taxon>Bacillati</taxon>
        <taxon>Bacillota</taxon>
        <taxon>Clostridia</taxon>
        <taxon>Lachnospirales</taxon>
        <taxon>Lachnospiraceae</taxon>
        <taxon>Lacrimispora</taxon>
    </lineage>
</organism>
<keyword evidence="3 6" id="KW-0808">Transferase</keyword>
<evidence type="ECO:0000313" key="7">
    <source>
        <dbReference type="Proteomes" id="UP000237749"/>
    </source>
</evidence>
<comment type="caution">
    <text evidence="6">The sequence shown here is derived from an EMBL/GenBank/DDBJ whole genome shotgun (WGS) entry which is preliminary data.</text>
</comment>
<sequence length="350" mass="41075">MRFIGSKTLLLDQIKYVIDEKAPEAKSFCDIFSGTAAVARYFKQWYQVCSNDLLYFSYVLQRATVENDQMPEFTRLQAETGIEDPLDYFNGIEKKEMEELPVERRFFQNTYAPVGGRMYLNDDNALRIDFARCTVEDWKAAGLLSEEEYFYLVACIVEGIPFVSNTSGTYGAFHKSWERRSYKHYELYRLPVTHNGKENRCYNENGSDLLKRMEGDILYIDPPYNSRQYFSNYHVLETAARYDYPSVRGVTGQRPEAEGQKSEFCMKNKAVPAFEELISNARYRHIILSYSTDGLMSMEEIEAVMKKFGKPETYHVYEIPYRRYKSRKVKETERLKELLIYIEKQVPPCT</sequence>
<dbReference type="PRINTS" id="PR00505">
    <property type="entry name" value="D12N6MTFRASE"/>
</dbReference>
<evidence type="ECO:0000256" key="4">
    <source>
        <dbReference type="ARBA" id="ARBA00022691"/>
    </source>
</evidence>
<reference evidence="6 7" key="1">
    <citation type="submission" date="2018-02" db="EMBL/GenBank/DDBJ databases">
        <title>Genomic Encyclopedia of Archaeal and Bacterial Type Strains, Phase II (KMG-II): from individual species to whole genera.</title>
        <authorList>
            <person name="Goeker M."/>
        </authorList>
    </citation>
    <scope>NUCLEOTIDE SEQUENCE [LARGE SCALE GENOMIC DNA]</scope>
    <source>
        <strain evidence="6 7">DSM 3808</strain>
    </source>
</reference>
<dbReference type="Proteomes" id="UP000237749">
    <property type="component" value="Unassembled WGS sequence"/>
</dbReference>
<dbReference type="EC" id="2.1.1.72" evidence="1"/>
<dbReference type="GO" id="GO:0003676">
    <property type="term" value="F:nucleic acid binding"/>
    <property type="evidence" value="ECO:0007669"/>
    <property type="project" value="InterPro"/>
</dbReference>
<protein>
    <recommendedName>
        <fullName evidence="1">site-specific DNA-methyltransferase (adenine-specific)</fullName>
        <ecNumber evidence="1">2.1.1.72</ecNumber>
    </recommendedName>
</protein>
<evidence type="ECO:0000256" key="3">
    <source>
        <dbReference type="ARBA" id="ARBA00022679"/>
    </source>
</evidence>
<keyword evidence="4" id="KW-0949">S-adenosyl-L-methionine</keyword>
<dbReference type="GO" id="GO:0009007">
    <property type="term" value="F:site-specific DNA-methyltransferase (adenine-specific) activity"/>
    <property type="evidence" value="ECO:0007669"/>
    <property type="project" value="UniProtKB-EC"/>
</dbReference>
<accession>A0A2S6HZD7</accession>
<name>A0A2S6HZD7_9FIRM</name>
<evidence type="ECO:0000256" key="5">
    <source>
        <dbReference type="ARBA" id="ARBA00047942"/>
    </source>
</evidence>
<evidence type="ECO:0000256" key="2">
    <source>
        <dbReference type="ARBA" id="ARBA00022603"/>
    </source>
</evidence>
<keyword evidence="2 6" id="KW-0489">Methyltransferase</keyword>
<dbReference type="EMBL" id="PTJA01000001">
    <property type="protein sequence ID" value="PPK83428.1"/>
    <property type="molecule type" value="Genomic_DNA"/>
</dbReference>
<dbReference type="InterPro" id="IPR029063">
    <property type="entry name" value="SAM-dependent_MTases_sf"/>
</dbReference>
<comment type="catalytic activity">
    <reaction evidence="5">
        <text>a 2'-deoxyadenosine in DNA + S-adenosyl-L-methionine = an N(6)-methyl-2'-deoxyadenosine in DNA + S-adenosyl-L-homocysteine + H(+)</text>
        <dbReference type="Rhea" id="RHEA:15197"/>
        <dbReference type="Rhea" id="RHEA-COMP:12418"/>
        <dbReference type="Rhea" id="RHEA-COMP:12419"/>
        <dbReference type="ChEBI" id="CHEBI:15378"/>
        <dbReference type="ChEBI" id="CHEBI:57856"/>
        <dbReference type="ChEBI" id="CHEBI:59789"/>
        <dbReference type="ChEBI" id="CHEBI:90615"/>
        <dbReference type="ChEBI" id="CHEBI:90616"/>
        <dbReference type="EC" id="2.1.1.72"/>
    </reaction>
</comment>
<dbReference type="InterPro" id="IPR002052">
    <property type="entry name" value="DNA_methylase_N6_adenine_CS"/>
</dbReference>
<proteinExistence type="predicted"/>
<dbReference type="OrthoDB" id="9805629at2"/>
<dbReference type="GO" id="GO:0032259">
    <property type="term" value="P:methylation"/>
    <property type="evidence" value="ECO:0007669"/>
    <property type="project" value="UniProtKB-KW"/>
</dbReference>
<dbReference type="SUPFAM" id="SSF53335">
    <property type="entry name" value="S-adenosyl-L-methionine-dependent methyltransferases"/>
    <property type="match status" value="1"/>
</dbReference>
<keyword evidence="7" id="KW-1185">Reference proteome</keyword>
<dbReference type="Pfam" id="PF02086">
    <property type="entry name" value="MethyltransfD12"/>
    <property type="match status" value="1"/>
</dbReference>